<proteinExistence type="predicted"/>
<keyword evidence="1" id="KW-0732">Signal</keyword>
<gene>
    <name evidence="2" type="ORF">KC19_11G165200</name>
</gene>
<dbReference type="AlphaFoldDB" id="A0A8T0GER3"/>
<feature type="chain" id="PRO_5035877126" evidence="1">
    <location>
        <begin position="21"/>
        <end position="61"/>
    </location>
</feature>
<organism evidence="2 3">
    <name type="scientific">Ceratodon purpureus</name>
    <name type="common">Fire moss</name>
    <name type="synonym">Dicranum purpureum</name>
    <dbReference type="NCBI Taxonomy" id="3225"/>
    <lineage>
        <taxon>Eukaryota</taxon>
        <taxon>Viridiplantae</taxon>
        <taxon>Streptophyta</taxon>
        <taxon>Embryophyta</taxon>
        <taxon>Bryophyta</taxon>
        <taxon>Bryophytina</taxon>
        <taxon>Bryopsida</taxon>
        <taxon>Dicranidae</taxon>
        <taxon>Pseudoditrichales</taxon>
        <taxon>Ditrichaceae</taxon>
        <taxon>Ceratodon</taxon>
    </lineage>
</organism>
<sequence>MSIYPIFVALVVVILSYTSSSPLGHLFSMSNSYIENIVYKVLVLDSSGIHFLEGSNVKPFN</sequence>
<accession>A0A8T0GER3</accession>
<protein>
    <submittedName>
        <fullName evidence="2">Uncharacterized protein</fullName>
    </submittedName>
</protein>
<reference evidence="2 3" key="1">
    <citation type="submission" date="2020-06" db="EMBL/GenBank/DDBJ databases">
        <title>WGS assembly of Ceratodon purpureus strain R40.</title>
        <authorList>
            <person name="Carey S.B."/>
            <person name="Jenkins J."/>
            <person name="Shu S."/>
            <person name="Lovell J.T."/>
            <person name="Sreedasyam A."/>
            <person name="Maumus F."/>
            <person name="Tiley G.P."/>
            <person name="Fernandez-Pozo N."/>
            <person name="Barry K."/>
            <person name="Chen C."/>
            <person name="Wang M."/>
            <person name="Lipzen A."/>
            <person name="Daum C."/>
            <person name="Saski C.A."/>
            <person name="Payton A.C."/>
            <person name="Mcbreen J.C."/>
            <person name="Conrad R.E."/>
            <person name="Kollar L.M."/>
            <person name="Olsson S."/>
            <person name="Huttunen S."/>
            <person name="Landis J.B."/>
            <person name="Wickett N.J."/>
            <person name="Johnson M.G."/>
            <person name="Rensing S.A."/>
            <person name="Grimwood J."/>
            <person name="Schmutz J."/>
            <person name="Mcdaniel S.F."/>
        </authorList>
    </citation>
    <scope>NUCLEOTIDE SEQUENCE [LARGE SCALE GENOMIC DNA]</scope>
    <source>
        <strain evidence="2 3">R40</strain>
    </source>
</reference>
<keyword evidence="3" id="KW-1185">Reference proteome</keyword>
<dbReference type="EMBL" id="CM026432">
    <property type="protein sequence ID" value="KAG0557896.1"/>
    <property type="molecule type" value="Genomic_DNA"/>
</dbReference>
<feature type="signal peptide" evidence="1">
    <location>
        <begin position="1"/>
        <end position="20"/>
    </location>
</feature>
<comment type="caution">
    <text evidence="2">The sequence shown here is derived from an EMBL/GenBank/DDBJ whole genome shotgun (WGS) entry which is preliminary data.</text>
</comment>
<evidence type="ECO:0000313" key="2">
    <source>
        <dbReference type="EMBL" id="KAG0557896.1"/>
    </source>
</evidence>
<dbReference type="Proteomes" id="UP000822688">
    <property type="component" value="Chromosome 11"/>
</dbReference>
<evidence type="ECO:0000313" key="3">
    <source>
        <dbReference type="Proteomes" id="UP000822688"/>
    </source>
</evidence>
<name>A0A8T0GER3_CERPU</name>
<evidence type="ECO:0000256" key="1">
    <source>
        <dbReference type="SAM" id="SignalP"/>
    </source>
</evidence>